<protein>
    <submittedName>
        <fullName evidence="1">Uncharacterized protein</fullName>
    </submittedName>
</protein>
<proteinExistence type="predicted"/>
<accession>A0AAN6TQ07</accession>
<comment type="caution">
    <text evidence="1">The sequence shown here is derived from an EMBL/GenBank/DDBJ whole genome shotgun (WGS) entry which is preliminary data.</text>
</comment>
<dbReference type="EMBL" id="MU853264">
    <property type="protein sequence ID" value="KAK4118559.1"/>
    <property type="molecule type" value="Genomic_DNA"/>
</dbReference>
<evidence type="ECO:0000313" key="1">
    <source>
        <dbReference type="EMBL" id="KAK4118559.1"/>
    </source>
</evidence>
<name>A0AAN6TQ07_9PEZI</name>
<dbReference type="GeneID" id="87823797"/>
<dbReference type="AlphaFoldDB" id="A0AAN6TQ07"/>
<organism evidence="1 2">
    <name type="scientific">Parathielavia appendiculata</name>
    <dbReference type="NCBI Taxonomy" id="2587402"/>
    <lineage>
        <taxon>Eukaryota</taxon>
        <taxon>Fungi</taxon>
        <taxon>Dikarya</taxon>
        <taxon>Ascomycota</taxon>
        <taxon>Pezizomycotina</taxon>
        <taxon>Sordariomycetes</taxon>
        <taxon>Sordariomycetidae</taxon>
        <taxon>Sordariales</taxon>
        <taxon>Chaetomiaceae</taxon>
        <taxon>Parathielavia</taxon>
    </lineage>
</organism>
<dbReference type="Proteomes" id="UP001302602">
    <property type="component" value="Unassembled WGS sequence"/>
</dbReference>
<reference evidence="1" key="1">
    <citation type="journal article" date="2023" name="Mol. Phylogenet. Evol.">
        <title>Genome-scale phylogeny and comparative genomics of the fungal order Sordariales.</title>
        <authorList>
            <person name="Hensen N."/>
            <person name="Bonometti L."/>
            <person name="Westerberg I."/>
            <person name="Brannstrom I.O."/>
            <person name="Guillou S."/>
            <person name="Cros-Aarteil S."/>
            <person name="Calhoun S."/>
            <person name="Haridas S."/>
            <person name="Kuo A."/>
            <person name="Mondo S."/>
            <person name="Pangilinan J."/>
            <person name="Riley R."/>
            <person name="LaButti K."/>
            <person name="Andreopoulos B."/>
            <person name="Lipzen A."/>
            <person name="Chen C."/>
            <person name="Yan M."/>
            <person name="Daum C."/>
            <person name="Ng V."/>
            <person name="Clum A."/>
            <person name="Steindorff A."/>
            <person name="Ohm R.A."/>
            <person name="Martin F."/>
            <person name="Silar P."/>
            <person name="Natvig D.O."/>
            <person name="Lalanne C."/>
            <person name="Gautier V."/>
            <person name="Ament-Velasquez S.L."/>
            <person name="Kruys A."/>
            <person name="Hutchinson M.I."/>
            <person name="Powell A.J."/>
            <person name="Barry K."/>
            <person name="Miller A.N."/>
            <person name="Grigoriev I.V."/>
            <person name="Debuchy R."/>
            <person name="Gladieux P."/>
            <person name="Hiltunen Thoren M."/>
            <person name="Johannesson H."/>
        </authorList>
    </citation>
    <scope>NUCLEOTIDE SEQUENCE</scope>
    <source>
        <strain evidence="1">CBS 731.68</strain>
    </source>
</reference>
<gene>
    <name evidence="1" type="ORF">N657DRAFT_369205</name>
</gene>
<dbReference type="RefSeq" id="XP_062642332.1">
    <property type="nucleotide sequence ID" value="XM_062787027.1"/>
</dbReference>
<keyword evidence="2" id="KW-1185">Reference proteome</keyword>
<sequence>MDGDVDSWRVQRTLQPHCLLLSQDEAGARVTGNISATSLTLVNPSSEPSSRIMPRSDESAVETRCRKPGGLRVVDADKMSSCFWFRPWSLAGSSSSVTGMCGRIQVVEHDFCSWRGSKSRSRRLSGVRGLLLVTCEQPPPGRGEYLEGLV</sequence>
<evidence type="ECO:0000313" key="2">
    <source>
        <dbReference type="Proteomes" id="UP001302602"/>
    </source>
</evidence>
<reference evidence="1" key="2">
    <citation type="submission" date="2023-05" db="EMBL/GenBank/DDBJ databases">
        <authorList>
            <consortium name="Lawrence Berkeley National Laboratory"/>
            <person name="Steindorff A."/>
            <person name="Hensen N."/>
            <person name="Bonometti L."/>
            <person name="Westerberg I."/>
            <person name="Brannstrom I.O."/>
            <person name="Guillou S."/>
            <person name="Cros-Aarteil S."/>
            <person name="Calhoun S."/>
            <person name="Haridas S."/>
            <person name="Kuo A."/>
            <person name="Mondo S."/>
            <person name="Pangilinan J."/>
            <person name="Riley R."/>
            <person name="Labutti K."/>
            <person name="Andreopoulos B."/>
            <person name="Lipzen A."/>
            <person name="Chen C."/>
            <person name="Yanf M."/>
            <person name="Daum C."/>
            <person name="Ng V."/>
            <person name="Clum A."/>
            <person name="Ohm R."/>
            <person name="Martin F."/>
            <person name="Silar P."/>
            <person name="Natvig D."/>
            <person name="Lalanne C."/>
            <person name="Gautier V."/>
            <person name="Ament-Velasquez S.L."/>
            <person name="Kruys A."/>
            <person name="Hutchinson M.I."/>
            <person name="Powell A.J."/>
            <person name="Barry K."/>
            <person name="Miller A.N."/>
            <person name="Grigoriev I.V."/>
            <person name="Debuchy R."/>
            <person name="Gladieux P."/>
            <person name="Thoren M.H."/>
            <person name="Johannesson H."/>
        </authorList>
    </citation>
    <scope>NUCLEOTIDE SEQUENCE</scope>
    <source>
        <strain evidence="1">CBS 731.68</strain>
    </source>
</reference>